<evidence type="ECO:0000313" key="1">
    <source>
        <dbReference type="EMBL" id="URD91546.1"/>
    </source>
</evidence>
<dbReference type="AlphaFoldDB" id="A0A9E7JT24"/>
<reference evidence="1" key="1">
    <citation type="submission" date="2022-05" db="EMBL/GenBank/DDBJ databases">
        <title>The Musa troglodytarum L. genome provides insights into the mechanism of non-climacteric behaviour and enrichment of carotenoids.</title>
        <authorList>
            <person name="Wang J."/>
        </authorList>
    </citation>
    <scope>NUCLEOTIDE SEQUENCE</scope>
    <source>
        <tissue evidence="1">Leaf</tissue>
    </source>
</reference>
<dbReference type="Proteomes" id="UP001055439">
    <property type="component" value="Chromosome 3"/>
</dbReference>
<dbReference type="EMBL" id="CP097505">
    <property type="protein sequence ID" value="URD91546.1"/>
    <property type="molecule type" value="Genomic_DNA"/>
</dbReference>
<name>A0A9E7JT24_9LILI</name>
<sequence>MPTCAVVSSSTIWPSFQPTKHGRETFEATCIFLVCHWSSTFAISFQILQWSSVLEKSSAFLFHDLENKRKWANSTESCHSF</sequence>
<proteinExistence type="predicted"/>
<protein>
    <submittedName>
        <fullName evidence="1">Uncharacterized protein</fullName>
    </submittedName>
</protein>
<organism evidence="1 2">
    <name type="scientific">Musa troglodytarum</name>
    <name type="common">fe'i banana</name>
    <dbReference type="NCBI Taxonomy" id="320322"/>
    <lineage>
        <taxon>Eukaryota</taxon>
        <taxon>Viridiplantae</taxon>
        <taxon>Streptophyta</taxon>
        <taxon>Embryophyta</taxon>
        <taxon>Tracheophyta</taxon>
        <taxon>Spermatophyta</taxon>
        <taxon>Magnoliopsida</taxon>
        <taxon>Liliopsida</taxon>
        <taxon>Zingiberales</taxon>
        <taxon>Musaceae</taxon>
        <taxon>Musa</taxon>
    </lineage>
</organism>
<evidence type="ECO:0000313" key="2">
    <source>
        <dbReference type="Proteomes" id="UP001055439"/>
    </source>
</evidence>
<accession>A0A9E7JT24</accession>
<gene>
    <name evidence="1" type="ORF">MUK42_33363</name>
</gene>
<keyword evidence="2" id="KW-1185">Reference proteome</keyword>